<gene>
    <name evidence="2" type="ORF">IL334_001497</name>
</gene>
<evidence type="ECO:0000256" key="1">
    <source>
        <dbReference type="SAM" id="MobiDB-lite"/>
    </source>
</evidence>
<feature type="region of interest" description="Disordered" evidence="1">
    <location>
        <begin position="299"/>
        <end position="374"/>
    </location>
</feature>
<keyword evidence="3" id="KW-1185">Reference proteome</keyword>
<dbReference type="Proteomes" id="UP001329825">
    <property type="component" value="Chromosome 2"/>
</dbReference>
<reference evidence="2 3" key="1">
    <citation type="submission" date="2024-01" db="EMBL/GenBank/DDBJ databases">
        <title>Comparative genomics of Cryptococcus and Kwoniella reveals pathogenesis evolution and contrasting modes of karyotype evolution via chromosome fusion or intercentromeric recombination.</title>
        <authorList>
            <person name="Coelho M.A."/>
            <person name="David-Palma M."/>
            <person name="Shea T."/>
            <person name="Bowers K."/>
            <person name="McGinley-Smith S."/>
            <person name="Mohammad A.W."/>
            <person name="Gnirke A."/>
            <person name="Yurkov A.M."/>
            <person name="Nowrousian M."/>
            <person name="Sun S."/>
            <person name="Cuomo C.A."/>
            <person name="Heitman J."/>
        </authorList>
    </citation>
    <scope>NUCLEOTIDE SEQUENCE [LARGE SCALE GENOMIC DNA]</scope>
    <source>
        <strain evidence="2">CBS 11374</strain>
    </source>
</reference>
<feature type="region of interest" description="Disordered" evidence="1">
    <location>
        <begin position="1"/>
        <end position="20"/>
    </location>
</feature>
<dbReference type="GeneID" id="87953628"/>
<accession>A0ABZ1CTN0</accession>
<sequence>MTTRPDHNASRDIEAWFSGADPEEIAFDTLTINDHRQEQDQEQSHQSNRFSRYTSEYVRGWRQPKFQPTQAYDKALAKERMLAPAIGGRSKKAQLGSVEESWGSPAPPLPSQLALAEGEEERKGMFELVQDPPSRNVSPFKEDDEELLIKKKKEEFLTNARRGTNYERMKDPSDFFEGQSSVDTFTEIETKRGKRTPNPPNRYHDQHALEHSSRSQLDDEKADHREHFDREAKSKYRAHHYHALEYDHSRSQSPHVYQDHQDLLSPSTQTLLHRHVSSLENEPQTRNVRIDIDTQLETSYGHSQNCGDPWYDTDRHPPSTQTSIAQPSSSPNIVSPYRTETTQQDDRPQQHYNQSADYKAWLARSKNGTKPRKR</sequence>
<evidence type="ECO:0000313" key="3">
    <source>
        <dbReference type="Proteomes" id="UP001329825"/>
    </source>
</evidence>
<feature type="compositionally biased region" description="Basic and acidic residues" evidence="1">
    <location>
        <begin position="33"/>
        <end position="43"/>
    </location>
</feature>
<feature type="compositionally biased region" description="Basic and acidic residues" evidence="1">
    <location>
        <begin position="1"/>
        <end position="14"/>
    </location>
</feature>
<organism evidence="2 3">
    <name type="scientific">Kwoniella shivajii</name>
    <dbReference type="NCBI Taxonomy" id="564305"/>
    <lineage>
        <taxon>Eukaryota</taxon>
        <taxon>Fungi</taxon>
        <taxon>Dikarya</taxon>
        <taxon>Basidiomycota</taxon>
        <taxon>Agaricomycotina</taxon>
        <taxon>Tremellomycetes</taxon>
        <taxon>Tremellales</taxon>
        <taxon>Cryptococcaceae</taxon>
        <taxon>Kwoniella</taxon>
    </lineage>
</organism>
<dbReference type="EMBL" id="CP141882">
    <property type="protein sequence ID" value="WRT64565.1"/>
    <property type="molecule type" value="Genomic_DNA"/>
</dbReference>
<feature type="region of interest" description="Disordered" evidence="1">
    <location>
        <begin position="163"/>
        <end position="229"/>
    </location>
</feature>
<name>A0ABZ1CTN0_9TREE</name>
<feature type="compositionally biased region" description="Basic and acidic residues" evidence="1">
    <location>
        <begin position="202"/>
        <end position="229"/>
    </location>
</feature>
<protein>
    <submittedName>
        <fullName evidence="2">Uncharacterized protein</fullName>
    </submittedName>
</protein>
<feature type="region of interest" description="Disordered" evidence="1">
    <location>
        <begin position="32"/>
        <end position="52"/>
    </location>
</feature>
<proteinExistence type="predicted"/>
<feature type="region of interest" description="Disordered" evidence="1">
    <location>
        <begin position="88"/>
        <end position="142"/>
    </location>
</feature>
<feature type="compositionally biased region" description="Basic and acidic residues" evidence="1">
    <location>
        <begin position="164"/>
        <end position="173"/>
    </location>
</feature>
<dbReference type="RefSeq" id="XP_062789305.1">
    <property type="nucleotide sequence ID" value="XM_062933254.1"/>
</dbReference>
<feature type="compositionally biased region" description="Polar residues" evidence="1">
    <location>
        <begin position="318"/>
        <end position="342"/>
    </location>
</feature>
<evidence type="ECO:0000313" key="2">
    <source>
        <dbReference type="EMBL" id="WRT64565.1"/>
    </source>
</evidence>